<dbReference type="AlphaFoldDB" id="A0A914CG33"/>
<feature type="compositionally biased region" description="Basic and acidic residues" evidence="1">
    <location>
        <begin position="297"/>
        <end position="306"/>
    </location>
</feature>
<proteinExistence type="predicted"/>
<name>A0A914CG33_9BILA</name>
<dbReference type="WBParaSite" id="ACRNAN_scaffold10065.g10727.t1">
    <property type="protein sequence ID" value="ACRNAN_scaffold10065.g10727.t1"/>
    <property type="gene ID" value="ACRNAN_scaffold10065.g10727"/>
</dbReference>
<sequence length="357" mass="41412">MTRYIIVYQINFPNMVLDATNGTSAIDTLMKTPEILKQLCETNAQWIVFSLPFNIFVNSMNNHDFEGQLFIERSFDDLVNLLVCLTTLQKNEKIFFRGVADRTPVIQLLKRIDKDNQVSKEAQNPVESENCIKINVLKQDIIQYNKAETGKNNVKFFEWFFTIGKHLDGKLSGWWKNGWVFCFALREFGKLKVNNPQTPSLIMQFSNYELNILRIHHWSTLKKEICEFSLDLNKIADPNEILNNIMVTHGVSFIIGIDGSPIEYVPCRREVIIPMNMPEGYFDKAKRMFKMLNLNEKKNKSAKDSSQDNDNQPGPNNEKEEPENSKSNKRSKLGKMIESVFKKSKMEDADLEENFNK</sequence>
<dbReference type="Proteomes" id="UP000887540">
    <property type="component" value="Unplaced"/>
</dbReference>
<evidence type="ECO:0000313" key="2">
    <source>
        <dbReference type="Proteomes" id="UP000887540"/>
    </source>
</evidence>
<evidence type="ECO:0000313" key="3">
    <source>
        <dbReference type="WBParaSite" id="ACRNAN_scaffold10065.g10727.t1"/>
    </source>
</evidence>
<accession>A0A914CG33</accession>
<feature type="region of interest" description="Disordered" evidence="1">
    <location>
        <begin position="297"/>
        <end position="339"/>
    </location>
</feature>
<protein>
    <submittedName>
        <fullName evidence="3">Uncharacterized protein</fullName>
    </submittedName>
</protein>
<keyword evidence="2" id="KW-1185">Reference proteome</keyword>
<organism evidence="2 3">
    <name type="scientific">Acrobeloides nanus</name>
    <dbReference type="NCBI Taxonomy" id="290746"/>
    <lineage>
        <taxon>Eukaryota</taxon>
        <taxon>Metazoa</taxon>
        <taxon>Ecdysozoa</taxon>
        <taxon>Nematoda</taxon>
        <taxon>Chromadorea</taxon>
        <taxon>Rhabditida</taxon>
        <taxon>Tylenchina</taxon>
        <taxon>Cephalobomorpha</taxon>
        <taxon>Cephaloboidea</taxon>
        <taxon>Cephalobidae</taxon>
        <taxon>Acrobeloides</taxon>
    </lineage>
</organism>
<evidence type="ECO:0000256" key="1">
    <source>
        <dbReference type="SAM" id="MobiDB-lite"/>
    </source>
</evidence>
<reference evidence="3" key="1">
    <citation type="submission" date="2022-11" db="UniProtKB">
        <authorList>
            <consortium name="WormBaseParasite"/>
        </authorList>
    </citation>
    <scope>IDENTIFICATION</scope>
</reference>
<feature type="compositionally biased region" description="Basic and acidic residues" evidence="1">
    <location>
        <begin position="317"/>
        <end position="326"/>
    </location>
</feature>